<evidence type="ECO:0000256" key="2">
    <source>
        <dbReference type="SAM" id="Phobius"/>
    </source>
</evidence>
<comment type="caution">
    <text evidence="3">The sequence shown here is derived from an EMBL/GenBank/DDBJ whole genome shotgun (WGS) entry which is preliminary data.</text>
</comment>
<dbReference type="EMBL" id="NEVR01000003">
    <property type="protein sequence ID" value="OZI63936.1"/>
    <property type="molecule type" value="Genomic_DNA"/>
</dbReference>
<keyword evidence="2" id="KW-0812">Transmembrane</keyword>
<keyword evidence="2" id="KW-0472">Membrane</keyword>
<accession>A0ABX4EXW3</accession>
<organism evidence="3 4">
    <name type="scientific">Bordetella genomosp. 1</name>
    <dbReference type="NCBI Taxonomy" id="1395607"/>
    <lineage>
        <taxon>Bacteria</taxon>
        <taxon>Pseudomonadati</taxon>
        <taxon>Pseudomonadota</taxon>
        <taxon>Betaproteobacteria</taxon>
        <taxon>Burkholderiales</taxon>
        <taxon>Alcaligenaceae</taxon>
        <taxon>Bordetella</taxon>
    </lineage>
</organism>
<feature type="transmembrane region" description="Helical" evidence="2">
    <location>
        <begin position="28"/>
        <end position="49"/>
    </location>
</feature>
<evidence type="ECO:0000313" key="3">
    <source>
        <dbReference type="EMBL" id="OZI63936.1"/>
    </source>
</evidence>
<protein>
    <submittedName>
        <fullName evidence="3">Uncharacterized protein</fullName>
    </submittedName>
</protein>
<evidence type="ECO:0000313" key="4">
    <source>
        <dbReference type="Proteomes" id="UP000216354"/>
    </source>
</evidence>
<evidence type="ECO:0000256" key="1">
    <source>
        <dbReference type="SAM" id="MobiDB-lite"/>
    </source>
</evidence>
<name>A0ABX4EXW3_9BORD</name>
<dbReference type="Proteomes" id="UP000216354">
    <property type="component" value="Unassembled WGS sequence"/>
</dbReference>
<keyword evidence="4" id="KW-1185">Reference proteome</keyword>
<keyword evidence="2" id="KW-1133">Transmembrane helix</keyword>
<proteinExistence type="predicted"/>
<sequence length="222" mass="23302">MRIIDSLVRLDPDDMGDGPVPWRRFNGVLSAGLLAAVLGAALSTGAAWAEGPRTDLRGYSLGGVRLGMGYQEAMQAAAGHFRVPVESLQPGPTPSQNPGAGSQVPMAFTYTRGDEVLRVAAVKRVPPSPSNPTAVTQISYEIKGDDPARARLREGAVRQFGQPVTRHGDTWIWCDAPAGKGCGNAGGPALTSTPGMLALRDRAYEEKARGAARGDSVRKPAS</sequence>
<feature type="region of interest" description="Disordered" evidence="1">
    <location>
        <begin position="203"/>
        <end position="222"/>
    </location>
</feature>
<dbReference type="RefSeq" id="WP_094831990.1">
    <property type="nucleotide sequence ID" value="NZ_NEVR01000003.1"/>
</dbReference>
<gene>
    <name evidence="3" type="ORF">CAL27_15190</name>
</gene>
<reference evidence="3 4" key="1">
    <citation type="submission" date="2017-05" db="EMBL/GenBank/DDBJ databases">
        <title>Complete and WGS of Bordetella genogroups.</title>
        <authorList>
            <person name="Spilker T."/>
            <person name="Lipuma J."/>
        </authorList>
    </citation>
    <scope>NUCLEOTIDE SEQUENCE [LARGE SCALE GENOMIC DNA]</scope>
    <source>
        <strain evidence="3 4">AU9795</strain>
    </source>
</reference>